<gene>
    <name evidence="1" type="ORF">V1478_012068</name>
</gene>
<proteinExistence type="predicted"/>
<reference evidence="1 2" key="1">
    <citation type="journal article" date="2024" name="Ann. Entomol. Soc. Am.">
        <title>Genomic analyses of the southern and eastern yellowjacket wasps (Hymenoptera: Vespidae) reveal evolutionary signatures of social life.</title>
        <authorList>
            <person name="Catto M.A."/>
            <person name="Caine P.B."/>
            <person name="Orr S.E."/>
            <person name="Hunt B.G."/>
            <person name="Goodisman M.A.D."/>
        </authorList>
    </citation>
    <scope>NUCLEOTIDE SEQUENCE [LARGE SCALE GENOMIC DNA]</scope>
    <source>
        <strain evidence="1">233</strain>
        <tissue evidence="1">Head and thorax</tissue>
    </source>
</reference>
<name>A0ABD2ACW5_VESSQ</name>
<protein>
    <submittedName>
        <fullName evidence="1">Uncharacterized protein</fullName>
    </submittedName>
</protein>
<comment type="caution">
    <text evidence="1">The sequence shown here is derived from an EMBL/GenBank/DDBJ whole genome shotgun (WGS) entry which is preliminary data.</text>
</comment>
<evidence type="ECO:0000313" key="2">
    <source>
        <dbReference type="Proteomes" id="UP001607302"/>
    </source>
</evidence>
<keyword evidence="2" id="KW-1185">Reference proteome</keyword>
<organism evidence="1 2">
    <name type="scientific">Vespula squamosa</name>
    <name type="common">Southern yellow jacket</name>
    <name type="synonym">Wasp</name>
    <dbReference type="NCBI Taxonomy" id="30214"/>
    <lineage>
        <taxon>Eukaryota</taxon>
        <taxon>Metazoa</taxon>
        <taxon>Ecdysozoa</taxon>
        <taxon>Arthropoda</taxon>
        <taxon>Hexapoda</taxon>
        <taxon>Insecta</taxon>
        <taxon>Pterygota</taxon>
        <taxon>Neoptera</taxon>
        <taxon>Endopterygota</taxon>
        <taxon>Hymenoptera</taxon>
        <taxon>Apocrita</taxon>
        <taxon>Aculeata</taxon>
        <taxon>Vespoidea</taxon>
        <taxon>Vespidae</taxon>
        <taxon>Vespinae</taxon>
        <taxon>Vespula</taxon>
    </lineage>
</organism>
<dbReference type="Proteomes" id="UP001607302">
    <property type="component" value="Unassembled WGS sequence"/>
</dbReference>
<dbReference type="AlphaFoldDB" id="A0ABD2ACW5"/>
<sequence length="60" mass="7189">MFLIIKNNNAWILNTNKIFCKFIFFNSICAHFINVDLIQCLHKLFPDEFTLFGENLFFII</sequence>
<evidence type="ECO:0000313" key="1">
    <source>
        <dbReference type="EMBL" id="KAL2718192.1"/>
    </source>
</evidence>
<dbReference type="EMBL" id="JAUDFV010000152">
    <property type="protein sequence ID" value="KAL2718192.1"/>
    <property type="molecule type" value="Genomic_DNA"/>
</dbReference>
<accession>A0ABD2ACW5</accession>